<evidence type="ECO:0000256" key="3">
    <source>
        <dbReference type="ARBA" id="ARBA00022989"/>
    </source>
</evidence>
<dbReference type="InterPro" id="IPR052165">
    <property type="entry name" value="Membrane_assoc_protease"/>
</dbReference>
<dbReference type="Gene3D" id="2.40.50.140">
    <property type="entry name" value="Nucleic acid-binding proteins"/>
    <property type="match status" value="1"/>
</dbReference>
<proteinExistence type="predicted"/>
<dbReference type="InterPro" id="IPR012340">
    <property type="entry name" value="NA-bd_OB-fold"/>
</dbReference>
<dbReference type="GO" id="GO:0005886">
    <property type="term" value="C:plasma membrane"/>
    <property type="evidence" value="ECO:0007669"/>
    <property type="project" value="TreeGrafter"/>
</dbReference>
<evidence type="ECO:0000313" key="7">
    <source>
        <dbReference type="EMBL" id="MBO8428796.1"/>
    </source>
</evidence>
<organism evidence="7 8">
    <name type="scientific">Candidatus Egerieousia excrementavium</name>
    <dbReference type="NCBI Taxonomy" id="2840778"/>
    <lineage>
        <taxon>Bacteria</taxon>
        <taxon>Pseudomonadati</taxon>
        <taxon>Bacteroidota</taxon>
        <taxon>Bacteroidia</taxon>
        <taxon>Bacteroidales</taxon>
        <taxon>Candidatus Egerieousia</taxon>
    </lineage>
</organism>
<feature type="transmembrane region" description="Helical" evidence="5">
    <location>
        <begin position="7"/>
        <end position="38"/>
    </location>
</feature>
<protein>
    <submittedName>
        <fullName evidence="7">NfeD family protein</fullName>
    </submittedName>
</protein>
<keyword evidence="3 5" id="KW-1133">Transmembrane helix</keyword>
<feature type="transmembrane region" description="Helical" evidence="5">
    <location>
        <begin position="50"/>
        <end position="69"/>
    </location>
</feature>
<evidence type="ECO:0000256" key="4">
    <source>
        <dbReference type="ARBA" id="ARBA00023136"/>
    </source>
</evidence>
<dbReference type="AlphaFoldDB" id="A0A9D9GXL4"/>
<dbReference type="EMBL" id="JADINB010000061">
    <property type="protein sequence ID" value="MBO8428796.1"/>
    <property type="molecule type" value="Genomic_DNA"/>
</dbReference>
<evidence type="ECO:0000256" key="1">
    <source>
        <dbReference type="ARBA" id="ARBA00004141"/>
    </source>
</evidence>
<keyword evidence="4 5" id="KW-0472">Membrane</keyword>
<evidence type="ECO:0000259" key="6">
    <source>
        <dbReference type="Pfam" id="PF01957"/>
    </source>
</evidence>
<evidence type="ECO:0000256" key="2">
    <source>
        <dbReference type="ARBA" id="ARBA00022692"/>
    </source>
</evidence>
<reference evidence="7" key="2">
    <citation type="journal article" date="2021" name="PeerJ">
        <title>Extensive microbial diversity within the chicken gut microbiome revealed by metagenomics and culture.</title>
        <authorList>
            <person name="Gilroy R."/>
            <person name="Ravi A."/>
            <person name="Getino M."/>
            <person name="Pursley I."/>
            <person name="Horton D.L."/>
            <person name="Alikhan N.F."/>
            <person name="Baker D."/>
            <person name="Gharbi K."/>
            <person name="Hall N."/>
            <person name="Watson M."/>
            <person name="Adriaenssens E.M."/>
            <person name="Foster-Nyarko E."/>
            <person name="Jarju S."/>
            <person name="Secka A."/>
            <person name="Antonio M."/>
            <person name="Oren A."/>
            <person name="Chaudhuri R.R."/>
            <person name="La Ragione R."/>
            <person name="Hildebrand F."/>
            <person name="Pallen M.J."/>
        </authorList>
    </citation>
    <scope>NUCLEOTIDE SEQUENCE</scope>
    <source>
        <strain evidence="7">15467</strain>
    </source>
</reference>
<name>A0A9D9GXL4_9BACT</name>
<evidence type="ECO:0000313" key="8">
    <source>
        <dbReference type="Proteomes" id="UP000823635"/>
    </source>
</evidence>
<evidence type="ECO:0000256" key="5">
    <source>
        <dbReference type="SAM" id="Phobius"/>
    </source>
</evidence>
<accession>A0A9D9GXL4</accession>
<dbReference type="PANTHER" id="PTHR33507">
    <property type="entry name" value="INNER MEMBRANE PROTEIN YBBJ"/>
    <property type="match status" value="1"/>
</dbReference>
<feature type="domain" description="NfeD-like C-terminal" evidence="6">
    <location>
        <begin position="84"/>
        <end position="143"/>
    </location>
</feature>
<gene>
    <name evidence="7" type="ORF">IAC68_02540</name>
</gene>
<dbReference type="SUPFAM" id="SSF141322">
    <property type="entry name" value="NfeD domain-like"/>
    <property type="match status" value="1"/>
</dbReference>
<dbReference type="Proteomes" id="UP000823635">
    <property type="component" value="Unassembled WGS sequence"/>
</dbReference>
<dbReference type="Pfam" id="PF01957">
    <property type="entry name" value="NfeD"/>
    <property type="match status" value="1"/>
</dbReference>
<reference evidence="7" key="1">
    <citation type="submission" date="2020-10" db="EMBL/GenBank/DDBJ databases">
        <authorList>
            <person name="Gilroy R."/>
        </authorList>
    </citation>
    <scope>NUCLEOTIDE SEQUENCE</scope>
    <source>
        <strain evidence="7">15467</strain>
    </source>
</reference>
<comment type="subcellular location">
    <subcellularLocation>
        <location evidence="1">Membrane</location>
        <topology evidence="1">Multi-pass membrane protein</topology>
    </subcellularLocation>
</comment>
<dbReference type="PANTHER" id="PTHR33507:SF3">
    <property type="entry name" value="INNER MEMBRANE PROTEIN YBBJ"/>
    <property type="match status" value="1"/>
</dbReference>
<sequence length="145" mass="15725">MDTWHIWVILALILVIVEIFTSGFVIICFAVGAAAAAVASCLSSGIQGQILWFSVATFLAFIAVRPLLLRSFNKGKSGRKSGIEALEGREAIVTERISYMENSGRVAIDGDDWKAVADDKNEIIEKGQKVIVTGVDSVILKVRTK</sequence>
<comment type="caution">
    <text evidence="7">The sequence shown here is derived from an EMBL/GenBank/DDBJ whole genome shotgun (WGS) entry which is preliminary data.</text>
</comment>
<keyword evidence="2 5" id="KW-0812">Transmembrane</keyword>
<dbReference type="InterPro" id="IPR002810">
    <property type="entry name" value="NfeD-like_C"/>
</dbReference>